<proteinExistence type="predicted"/>
<evidence type="ECO:0000313" key="1">
    <source>
        <dbReference type="EMBL" id="NHZ62365.1"/>
    </source>
</evidence>
<comment type="caution">
    <text evidence="1">The sequence shown here is derived from an EMBL/GenBank/DDBJ whole genome shotgun (WGS) entry which is preliminary data.</text>
</comment>
<accession>A0ABX0MP61</accession>
<dbReference type="EMBL" id="WHJF01000016">
    <property type="protein sequence ID" value="NHZ62365.1"/>
    <property type="molecule type" value="Genomic_DNA"/>
</dbReference>
<evidence type="ECO:0008006" key="3">
    <source>
        <dbReference type="Google" id="ProtNLM"/>
    </source>
</evidence>
<keyword evidence="2" id="KW-1185">Reference proteome</keyword>
<name>A0ABX0MP61_9BURK</name>
<reference evidence="1 2" key="1">
    <citation type="submission" date="2019-10" db="EMBL/GenBank/DDBJ databases">
        <title>Taxonomy of Antarctic Massilia spp.: description of Massilia rubra sp. nov., Massilia aquatica sp. nov., Massilia mucilaginosa sp. nov., Massilia frigida sp. nov. isolated from streams, lakes and regoliths.</title>
        <authorList>
            <person name="Holochova P."/>
            <person name="Sedlacek I."/>
            <person name="Kralova S."/>
            <person name="Maslanova I."/>
            <person name="Busse H.-J."/>
            <person name="Stankova E."/>
            <person name="Vrbovska V."/>
            <person name="Kovarovic V."/>
            <person name="Bartak M."/>
            <person name="Svec P."/>
            <person name="Pantucek R."/>
        </authorList>
    </citation>
    <scope>NUCLEOTIDE SEQUENCE [LARGE SCALE GENOMIC DNA]</scope>
    <source>
        <strain evidence="1 2">CCM 8694</strain>
    </source>
</reference>
<dbReference type="RefSeq" id="WP_167236549.1">
    <property type="nucleotide sequence ID" value="NZ_WHJF01000016.1"/>
</dbReference>
<evidence type="ECO:0000313" key="2">
    <source>
        <dbReference type="Proteomes" id="UP000610594"/>
    </source>
</evidence>
<protein>
    <recommendedName>
        <fullName evidence="3">Apea-like HEPN domain-containing protein</fullName>
    </recommendedName>
</protein>
<gene>
    <name evidence="1" type="ORF">F1735_08605</name>
</gene>
<dbReference type="Proteomes" id="UP000610594">
    <property type="component" value="Unassembled WGS sequence"/>
</dbReference>
<organism evidence="1 2">
    <name type="scientific">Massilia genomosp. 1</name>
    <dbReference type="NCBI Taxonomy" id="2609280"/>
    <lineage>
        <taxon>Bacteria</taxon>
        <taxon>Pseudomonadati</taxon>
        <taxon>Pseudomonadota</taxon>
        <taxon>Betaproteobacteria</taxon>
        <taxon>Burkholderiales</taxon>
        <taxon>Oxalobacteraceae</taxon>
        <taxon>Telluria group</taxon>
        <taxon>Massilia</taxon>
    </lineage>
</organism>
<sequence>MTWKNSVTMSTGHFPCPSVDSFVVEQPRGTNSPIDAFYAASGHILTKSSPAFDNEYGEDFVGLLFVGLISATENYFRDILGEILSICPVAQNQAADEKVQLGSLLWGPTNLHNRSAFEFLAFSSAKNVKETFNKFIAHTISQHGVWNSMLVEYDKLCEFRHAVVHSGHIIAGKNALKLNLKPSKRVLKLTMDYGRLQAAGRVCTAFVQAANIELFEMLVSRWAVSWRKLPSWSPEQEQCLKKIHSTFLSKRDKKNRTLITELTYTDFLKAVELDFNL</sequence>